<dbReference type="Proteomes" id="UP001398556">
    <property type="component" value="Unassembled WGS sequence"/>
</dbReference>
<dbReference type="RefSeq" id="WP_341700552.1">
    <property type="nucleotide sequence ID" value="NZ_JBBYHU010000018.1"/>
</dbReference>
<sequence length="61" mass="6978">MKNYLFYVGIDISKSKLDVVILDKQTPNVSNHFIVENNSKGIKVILKNLVKQKIDLTTVLF</sequence>
<proteinExistence type="predicted"/>
<protein>
    <recommendedName>
        <fullName evidence="3">Transposase</fullName>
    </recommendedName>
</protein>
<evidence type="ECO:0000313" key="2">
    <source>
        <dbReference type="Proteomes" id="UP001398556"/>
    </source>
</evidence>
<evidence type="ECO:0008006" key="3">
    <source>
        <dbReference type="Google" id="ProtNLM"/>
    </source>
</evidence>
<organism evidence="1 2">
    <name type="scientific">Flavobacterium flavipallidum</name>
    <dbReference type="NCBI Taxonomy" id="3139140"/>
    <lineage>
        <taxon>Bacteria</taxon>
        <taxon>Pseudomonadati</taxon>
        <taxon>Bacteroidota</taxon>
        <taxon>Flavobacteriia</taxon>
        <taxon>Flavobacteriales</taxon>
        <taxon>Flavobacteriaceae</taxon>
        <taxon>Flavobacterium</taxon>
    </lineage>
</organism>
<evidence type="ECO:0000313" key="1">
    <source>
        <dbReference type="EMBL" id="MEL1241333.1"/>
    </source>
</evidence>
<gene>
    <name evidence="1" type="ORF">AAEO59_09760</name>
</gene>
<comment type="caution">
    <text evidence="1">The sequence shown here is derived from an EMBL/GenBank/DDBJ whole genome shotgun (WGS) entry which is preliminary data.</text>
</comment>
<dbReference type="EMBL" id="JBBYHU010000018">
    <property type="protein sequence ID" value="MEL1241333.1"/>
    <property type="molecule type" value="Genomic_DNA"/>
</dbReference>
<reference evidence="1 2" key="1">
    <citation type="submission" date="2024-04" db="EMBL/GenBank/DDBJ databases">
        <title>Flavobacterium sp. DGU99 16S ribosomal RNA gene Genome sequencing and assembly.</title>
        <authorList>
            <person name="Park S."/>
        </authorList>
    </citation>
    <scope>NUCLEOTIDE SEQUENCE [LARGE SCALE GENOMIC DNA]</scope>
    <source>
        <strain evidence="1 2">DGU99</strain>
    </source>
</reference>
<name>A0ABU9HMG3_9FLAO</name>
<accession>A0ABU9HMG3</accession>
<keyword evidence="2" id="KW-1185">Reference proteome</keyword>